<dbReference type="PANTHER" id="PTHR31808">
    <property type="entry name" value="EXPRESSED PROTEIN"/>
    <property type="match status" value="1"/>
</dbReference>
<evidence type="ECO:0000313" key="1">
    <source>
        <dbReference type="EMBL" id="KAF5190527.1"/>
    </source>
</evidence>
<feature type="non-terminal residue" evidence="1">
    <location>
        <position position="1"/>
    </location>
</feature>
<name>A0A7J6W0R1_THATH</name>
<protein>
    <submittedName>
        <fullName evidence="1">Uv-b-induced protein</fullName>
    </submittedName>
</protein>
<proteinExistence type="predicted"/>
<reference evidence="1 2" key="1">
    <citation type="submission" date="2020-06" db="EMBL/GenBank/DDBJ databases">
        <title>Transcriptomic and genomic resources for Thalictrum thalictroides and T. hernandezii: Facilitating candidate gene discovery in an emerging model plant lineage.</title>
        <authorList>
            <person name="Arias T."/>
            <person name="Riano-Pachon D.M."/>
            <person name="Di Stilio V.S."/>
        </authorList>
    </citation>
    <scope>NUCLEOTIDE SEQUENCE [LARGE SCALE GENOMIC DNA]</scope>
    <source>
        <strain evidence="2">cv. WT478/WT964</strain>
        <tissue evidence="1">Leaves</tissue>
    </source>
</reference>
<sequence>SSIRRIPIIEALPIVVKSQRRGASFFASNFAFSNSSRKSTLHSQNHLKVSGVPKSGRHFHARRRSLPLSVAIANADSRAKKFSGVGTPLKPSSQEGKFLSGVLQYKRHLFRFAVSEQLDELASDRNGAVVHKKLSLASLESLLHRRIAELKENECQIAVEDVMYMSIVHKFSEIDVPMIPKLSRCIIDNRIDIWPSKCRELESIHNLNVQEMIGKHFATVVSLIGNVICLRETPVGIVSGSISQRPST</sequence>
<dbReference type="InterPro" id="IPR038925">
    <property type="entry name" value="At3g17800-like"/>
</dbReference>
<dbReference type="AlphaFoldDB" id="A0A7J6W0R1"/>
<dbReference type="PANTHER" id="PTHR31808:SF9">
    <property type="entry name" value="F21O3.2 PROTEIN"/>
    <property type="match status" value="1"/>
</dbReference>
<organism evidence="1 2">
    <name type="scientific">Thalictrum thalictroides</name>
    <name type="common">Rue-anemone</name>
    <name type="synonym">Anemone thalictroides</name>
    <dbReference type="NCBI Taxonomy" id="46969"/>
    <lineage>
        <taxon>Eukaryota</taxon>
        <taxon>Viridiplantae</taxon>
        <taxon>Streptophyta</taxon>
        <taxon>Embryophyta</taxon>
        <taxon>Tracheophyta</taxon>
        <taxon>Spermatophyta</taxon>
        <taxon>Magnoliopsida</taxon>
        <taxon>Ranunculales</taxon>
        <taxon>Ranunculaceae</taxon>
        <taxon>Thalictroideae</taxon>
        <taxon>Thalictrum</taxon>
    </lineage>
</organism>
<keyword evidence="2" id="KW-1185">Reference proteome</keyword>
<gene>
    <name evidence="1" type="ORF">FRX31_019886</name>
</gene>
<dbReference type="EMBL" id="JABWDY010024054">
    <property type="protein sequence ID" value="KAF5190527.1"/>
    <property type="molecule type" value="Genomic_DNA"/>
</dbReference>
<accession>A0A7J6W0R1</accession>
<evidence type="ECO:0000313" key="2">
    <source>
        <dbReference type="Proteomes" id="UP000554482"/>
    </source>
</evidence>
<dbReference type="OrthoDB" id="25131at2759"/>
<dbReference type="Proteomes" id="UP000554482">
    <property type="component" value="Unassembled WGS sequence"/>
</dbReference>
<comment type="caution">
    <text evidence="1">The sequence shown here is derived from an EMBL/GenBank/DDBJ whole genome shotgun (WGS) entry which is preliminary data.</text>
</comment>